<evidence type="ECO:0000313" key="13">
    <source>
        <dbReference type="Proteomes" id="UP001201163"/>
    </source>
</evidence>
<keyword evidence="3" id="KW-0589">Pheromone response</keyword>
<keyword evidence="13" id="KW-1185">Reference proteome</keyword>
<dbReference type="InterPro" id="IPR000481">
    <property type="entry name" value="GPCR_Pheromne_B_alpha_rcpt"/>
</dbReference>
<comment type="subcellular location">
    <subcellularLocation>
        <location evidence="1">Membrane</location>
        <topology evidence="1">Multi-pass membrane protein</topology>
    </subcellularLocation>
</comment>
<dbReference type="EMBL" id="JAKELL010000053">
    <property type="protein sequence ID" value="KAH8986580.1"/>
    <property type="molecule type" value="Genomic_DNA"/>
</dbReference>
<dbReference type="PANTHER" id="PTHR28097:SF1">
    <property type="entry name" value="PHEROMONE A FACTOR RECEPTOR"/>
    <property type="match status" value="1"/>
</dbReference>
<dbReference type="InterPro" id="IPR001499">
    <property type="entry name" value="GPCR_STE3"/>
</dbReference>
<evidence type="ECO:0000256" key="9">
    <source>
        <dbReference type="ARBA" id="ARBA00023224"/>
    </source>
</evidence>
<feature type="transmembrane region" description="Helical" evidence="11">
    <location>
        <begin position="110"/>
        <end position="131"/>
    </location>
</feature>
<feature type="region of interest" description="Disordered" evidence="10">
    <location>
        <begin position="374"/>
        <end position="439"/>
    </location>
</feature>
<proteinExistence type="inferred from homology"/>
<name>A0AAD4LGG9_9AGAM</name>
<evidence type="ECO:0000256" key="10">
    <source>
        <dbReference type="SAM" id="MobiDB-lite"/>
    </source>
</evidence>
<comment type="similarity">
    <text evidence="2">Belongs to the G-protein coupled receptor 4 family.</text>
</comment>
<evidence type="ECO:0000256" key="11">
    <source>
        <dbReference type="SAM" id="Phobius"/>
    </source>
</evidence>
<feature type="transmembrane region" description="Helical" evidence="11">
    <location>
        <begin position="5"/>
        <end position="23"/>
    </location>
</feature>
<dbReference type="PRINTS" id="PR00899">
    <property type="entry name" value="GPCRSTE3"/>
</dbReference>
<reference evidence="12" key="1">
    <citation type="submission" date="2022-01" db="EMBL/GenBank/DDBJ databases">
        <title>Comparative genomics reveals a dynamic genome evolution in the ectomycorrhizal milk-cap (Lactarius) mushrooms.</title>
        <authorList>
            <consortium name="DOE Joint Genome Institute"/>
            <person name="Lebreton A."/>
            <person name="Tang N."/>
            <person name="Kuo A."/>
            <person name="LaButti K."/>
            <person name="Drula E."/>
            <person name="Barry K."/>
            <person name="Clum A."/>
            <person name="Lipzen A."/>
            <person name="Mousain D."/>
            <person name="Ng V."/>
            <person name="Wang R."/>
            <person name="Wang X."/>
            <person name="Dai Y."/>
            <person name="Henrissat B."/>
            <person name="Grigoriev I.V."/>
            <person name="Guerin-Laguette A."/>
            <person name="Yu F."/>
            <person name="Martin F.M."/>
        </authorList>
    </citation>
    <scope>NUCLEOTIDE SEQUENCE</scope>
    <source>
        <strain evidence="12">QP</strain>
    </source>
</reference>
<accession>A0AAD4LGG9</accession>
<evidence type="ECO:0000256" key="2">
    <source>
        <dbReference type="ARBA" id="ARBA00011085"/>
    </source>
</evidence>
<feature type="compositionally biased region" description="Low complexity" evidence="10">
    <location>
        <begin position="397"/>
        <end position="406"/>
    </location>
</feature>
<evidence type="ECO:0000313" key="12">
    <source>
        <dbReference type="EMBL" id="KAH8986580.1"/>
    </source>
</evidence>
<dbReference type="GO" id="GO:0004934">
    <property type="term" value="F:mating-type alpha-factor pheromone receptor activity"/>
    <property type="evidence" value="ECO:0007669"/>
    <property type="project" value="InterPro"/>
</dbReference>
<feature type="transmembrane region" description="Helical" evidence="11">
    <location>
        <begin position="268"/>
        <end position="287"/>
    </location>
</feature>
<feature type="compositionally biased region" description="Polar residues" evidence="10">
    <location>
        <begin position="421"/>
        <end position="432"/>
    </location>
</feature>
<dbReference type="Pfam" id="PF02076">
    <property type="entry name" value="STE3"/>
    <property type="match status" value="1"/>
</dbReference>
<feature type="compositionally biased region" description="Low complexity" evidence="10">
    <location>
        <begin position="377"/>
        <end position="389"/>
    </location>
</feature>
<dbReference type="PRINTS" id="PR00901">
    <property type="entry name" value="PHEROMONEBAR"/>
</dbReference>
<evidence type="ECO:0000256" key="4">
    <source>
        <dbReference type="ARBA" id="ARBA00022692"/>
    </source>
</evidence>
<dbReference type="AlphaFoldDB" id="A0AAD4LGG9"/>
<dbReference type="GO" id="GO:0005886">
    <property type="term" value="C:plasma membrane"/>
    <property type="evidence" value="ECO:0007669"/>
    <property type="project" value="TreeGrafter"/>
</dbReference>
<evidence type="ECO:0000256" key="1">
    <source>
        <dbReference type="ARBA" id="ARBA00004141"/>
    </source>
</evidence>
<organism evidence="12 13">
    <name type="scientific">Lactarius akahatsu</name>
    <dbReference type="NCBI Taxonomy" id="416441"/>
    <lineage>
        <taxon>Eukaryota</taxon>
        <taxon>Fungi</taxon>
        <taxon>Dikarya</taxon>
        <taxon>Basidiomycota</taxon>
        <taxon>Agaricomycotina</taxon>
        <taxon>Agaricomycetes</taxon>
        <taxon>Russulales</taxon>
        <taxon>Russulaceae</taxon>
        <taxon>Lactarius</taxon>
    </lineage>
</organism>
<evidence type="ECO:0000256" key="6">
    <source>
        <dbReference type="ARBA" id="ARBA00023040"/>
    </source>
</evidence>
<keyword evidence="6" id="KW-0297">G-protein coupled receptor</keyword>
<evidence type="ECO:0000256" key="7">
    <source>
        <dbReference type="ARBA" id="ARBA00023136"/>
    </source>
</evidence>
<dbReference type="CDD" id="cd14966">
    <property type="entry name" value="7tmD_STE3"/>
    <property type="match status" value="1"/>
</dbReference>
<feature type="transmembrane region" description="Helical" evidence="11">
    <location>
        <begin position="159"/>
        <end position="181"/>
    </location>
</feature>
<keyword evidence="5 11" id="KW-1133">Transmembrane helix</keyword>
<feature type="transmembrane region" description="Helical" evidence="11">
    <location>
        <begin position="35"/>
        <end position="53"/>
    </location>
</feature>
<dbReference type="GO" id="GO:0000750">
    <property type="term" value="P:pheromone-dependent signal transduction involved in conjugation with cellular fusion"/>
    <property type="evidence" value="ECO:0007669"/>
    <property type="project" value="TreeGrafter"/>
</dbReference>
<keyword evidence="4 11" id="KW-0812">Transmembrane</keyword>
<comment type="caution">
    <text evidence="12">The sequence shown here is derived from an EMBL/GenBank/DDBJ whole genome shotgun (WGS) entry which is preliminary data.</text>
</comment>
<feature type="transmembrane region" description="Helical" evidence="11">
    <location>
        <begin position="202"/>
        <end position="228"/>
    </location>
</feature>
<evidence type="ECO:0000256" key="3">
    <source>
        <dbReference type="ARBA" id="ARBA00022507"/>
    </source>
</evidence>
<keyword evidence="8" id="KW-0675">Receptor</keyword>
<dbReference type="PANTHER" id="PTHR28097">
    <property type="entry name" value="PHEROMONE A FACTOR RECEPTOR"/>
    <property type="match status" value="1"/>
</dbReference>
<sequence length="439" mass="48991">MGTQLYSAFSFIGFVFCAVPFYWHLQAWNTGTCLYMAWVGLGCLTQCINSIVWNGNMIIRIRVYCDIVTRFQIGLNVAISACSLCINRRLYKIATTKAVMVTRSEKRRAVITDLLIGLGIPILQILAHIVVSGHRFNIVEDFGPYPSIVLMTPSIPLFLVWPIVVGAVSLFYCLMTIYHFHKRGRQFGQIMSSNRGLNQSRYFRLMCLALIEVLGTIPLASFVLSYNIKLGFHKWVSWADTHSNYQRIIQIPSVIWKSDDVSRILYEFNRWSLVMCAFIFFAFFGFADEARKHYRLVYTSIASRVGLSTSNGKLSGSSHATSSFPHMSSKGGVTISVTQTSGDFKRDSMFSVSDRLSIPSISIASDLKPDFKTDPYSPSESTASSSVSSFQAEIYDPSSESTTTSLTPPPASVSPLFPETPRSTIRPTSTYSIDAAHVV</sequence>
<dbReference type="Proteomes" id="UP001201163">
    <property type="component" value="Unassembled WGS sequence"/>
</dbReference>
<evidence type="ECO:0000256" key="8">
    <source>
        <dbReference type="ARBA" id="ARBA00023170"/>
    </source>
</evidence>
<evidence type="ECO:0000256" key="5">
    <source>
        <dbReference type="ARBA" id="ARBA00022989"/>
    </source>
</evidence>
<protein>
    <submittedName>
        <fullName evidence="12">STE3-domain-containing protein</fullName>
    </submittedName>
</protein>
<keyword evidence="9" id="KW-0807">Transducer</keyword>
<gene>
    <name evidence="12" type="ORF">EDB92DRAFT_1878757</name>
</gene>
<keyword evidence="7 11" id="KW-0472">Membrane</keyword>